<dbReference type="EMBL" id="JHEG04000001">
    <property type="protein sequence ID" value="KAF3886879.1"/>
    <property type="molecule type" value="Genomic_DNA"/>
</dbReference>
<protein>
    <recommendedName>
        <fullName evidence="5">Plasmid segregation protein ParM/StbA domain-containing protein</fullName>
    </recommendedName>
</protein>
<keyword evidence="1" id="KW-0472">Membrane</keyword>
<gene>
    <name evidence="3" type="ORF">DA73_0220520</name>
    <name evidence="2" type="ORF">DA73_0400016335</name>
</gene>
<evidence type="ECO:0008006" key="5">
    <source>
        <dbReference type="Google" id="ProtNLM"/>
    </source>
</evidence>
<name>A0A0C1RFC6_9CYAN</name>
<evidence type="ECO:0000313" key="4">
    <source>
        <dbReference type="Proteomes" id="UP000029738"/>
    </source>
</evidence>
<reference evidence="2" key="2">
    <citation type="submission" date="2019-11" db="EMBL/GenBank/DDBJ databases">
        <title>Improved Assembly of Tolypothrix boutellei genome.</title>
        <authorList>
            <person name="Sarangi A.N."/>
            <person name="Mukherjee M."/>
            <person name="Ghosh S."/>
            <person name="Singh D."/>
            <person name="Das A."/>
            <person name="Kant S."/>
            <person name="Prusty A."/>
            <person name="Tripathy S."/>
        </authorList>
    </citation>
    <scope>NUCLEOTIDE SEQUENCE</scope>
    <source>
        <strain evidence="2">VB521301</strain>
    </source>
</reference>
<dbReference type="AlphaFoldDB" id="A0A0C1RFC6"/>
<dbReference type="PANTHER" id="PTHR42749">
    <property type="entry name" value="CELL SHAPE-DETERMINING PROTEIN MREB"/>
    <property type="match status" value="1"/>
</dbReference>
<keyword evidence="1" id="KW-1133">Transmembrane helix</keyword>
<dbReference type="CDD" id="cd10170">
    <property type="entry name" value="ASKHA_NBD_HSP70"/>
    <property type="match status" value="1"/>
</dbReference>
<dbReference type="PANTHER" id="PTHR42749:SF1">
    <property type="entry name" value="CELL SHAPE-DETERMINING PROTEIN MREB"/>
    <property type="match status" value="1"/>
</dbReference>
<sequence>MHDYQEIKIIGFDLGHGETALTWVRADNSESEPQSLLINNRKSQITAIAHHPNKGVIIGEMACQMSDATLFEIAFKTRKFNVIEYKKSLQEFVKAIYKHLIDTKQIQLDDINHFFIGCPSGWWQEEIETYKKLLSEEGLQNITVVKESRAALMHAKESGIFTINELQKSVLIVDIGSSTTDYTLVKGMSDTPIDFGHDLGASLIDKEILKTSLKCHKQYREGHEEILRLGEVLRDEEILQLEEISQLESMLEQSPLYKNRCELRCRKAKEEYFNYEDSYDKNLVNVGIEDIQRKFRFLPVVNGKTMQAILHEPLPALGNKSWYDAFHDQLQEVKQKLEQIGIQPSSILLTGSASKMGFIVKISQEVFPNLSCKRDGEAELSIARGLSRWGRVYVRTEGFLEEIGQFLDRELTGIVGNRIPAFLEKLAEDLADGLVDQVIAPSVKLWRDRKILTLSALESEIQQKAKTWLTGSEANDKMAASLVRWLLDVQNEVREKTDSICLKYGLPIGTLGNKSIDLGDRAEKVPTSISFNDFTGLSVFVGHLVGIIVGVILAGLFHILFFTGIIAPIVGVLAYFVGESLIKDTDIPAWIRKFVSDTRIDELARQKKPELQQQIQQTFIQDPTISVKLGKSIGEWLKESVQEQADKARLLIANG</sequence>
<accession>A0A0C1RFC6</accession>
<evidence type="ECO:0000256" key="1">
    <source>
        <dbReference type="SAM" id="Phobius"/>
    </source>
</evidence>
<dbReference type="STRING" id="1479485.DA73_0220520"/>
<dbReference type="InterPro" id="IPR043129">
    <property type="entry name" value="ATPase_NBD"/>
</dbReference>
<dbReference type="Gene3D" id="3.90.640.10">
    <property type="entry name" value="Actin, Chain A, domain 4"/>
    <property type="match status" value="1"/>
</dbReference>
<dbReference type="EMBL" id="JHEG02000048">
    <property type="protein sequence ID" value="KIE10855.1"/>
    <property type="molecule type" value="Genomic_DNA"/>
</dbReference>
<keyword evidence="4" id="KW-1185">Reference proteome</keyword>
<dbReference type="RefSeq" id="WP_038092636.1">
    <property type="nucleotide sequence ID" value="NZ_JHEG04000001.1"/>
</dbReference>
<comment type="caution">
    <text evidence="3">The sequence shown here is derived from an EMBL/GenBank/DDBJ whole genome shotgun (WGS) entry which is preliminary data.</text>
</comment>
<dbReference type="Gene3D" id="3.30.420.40">
    <property type="match status" value="2"/>
</dbReference>
<keyword evidence="1" id="KW-0812">Transmembrane</keyword>
<dbReference type="OrthoDB" id="1044663at2"/>
<dbReference type="Proteomes" id="UP000029738">
    <property type="component" value="Unassembled WGS sequence"/>
</dbReference>
<feature type="transmembrane region" description="Helical" evidence="1">
    <location>
        <begin position="544"/>
        <end position="577"/>
    </location>
</feature>
<proteinExistence type="predicted"/>
<evidence type="ECO:0000313" key="2">
    <source>
        <dbReference type="EMBL" id="KAF3886879.1"/>
    </source>
</evidence>
<dbReference type="SUPFAM" id="SSF53067">
    <property type="entry name" value="Actin-like ATPase domain"/>
    <property type="match status" value="1"/>
</dbReference>
<reference evidence="3" key="1">
    <citation type="journal article" date="2015" name="Genome Announc.">
        <title>Draft Genome Sequence of Tolypothrix boutellei Strain VB521301.</title>
        <authorList>
            <person name="Chandrababunaidu M.M."/>
            <person name="Singh D."/>
            <person name="Sen D."/>
            <person name="Bhan S."/>
            <person name="Das S."/>
            <person name="Gupta A."/>
            <person name="Adhikary S.P."/>
            <person name="Tripathy S."/>
        </authorList>
    </citation>
    <scope>NUCLEOTIDE SEQUENCE</scope>
    <source>
        <strain evidence="3">VB521301</strain>
    </source>
</reference>
<organism evidence="3">
    <name type="scientific">Tolypothrix bouteillei VB521301</name>
    <dbReference type="NCBI Taxonomy" id="1479485"/>
    <lineage>
        <taxon>Bacteria</taxon>
        <taxon>Bacillati</taxon>
        <taxon>Cyanobacteriota</taxon>
        <taxon>Cyanophyceae</taxon>
        <taxon>Nostocales</taxon>
        <taxon>Tolypothrichaceae</taxon>
        <taxon>Tolypothrix</taxon>
    </lineage>
</organism>
<evidence type="ECO:0000313" key="3">
    <source>
        <dbReference type="EMBL" id="KIE10855.1"/>
    </source>
</evidence>